<dbReference type="RefSeq" id="WP_013933574.1">
    <property type="nucleotide sequence ID" value="NC_015709.1"/>
</dbReference>
<dbReference type="Proteomes" id="UP000000491">
    <property type="component" value="Chromosome"/>
</dbReference>
<dbReference type="GO" id="GO:0046872">
    <property type="term" value="F:metal ion binding"/>
    <property type="evidence" value="ECO:0007669"/>
    <property type="project" value="UniProtKB-KW"/>
</dbReference>
<comment type="cofactor">
    <cofactor evidence="2">
        <name>Mg(2+)</name>
        <dbReference type="ChEBI" id="CHEBI:18420"/>
    </cofactor>
</comment>
<comment type="pathway">
    <text evidence="3">Cofactor biosynthesis; tetrahydrofolate biosynthesis; 7,8-dihydrofolate from 2-amino-4-hydroxy-6-hydroxymethyl-7,8-dihydropteridine diphosphate and 4-aminobenzoate: step 1/2.</text>
</comment>
<dbReference type="PANTHER" id="PTHR20941">
    <property type="entry name" value="FOLATE SYNTHESIS PROTEINS"/>
    <property type="match status" value="1"/>
</dbReference>
<dbReference type="GO" id="GO:0046656">
    <property type="term" value="P:folic acid biosynthetic process"/>
    <property type="evidence" value="ECO:0007669"/>
    <property type="project" value="UniProtKB-KW"/>
</dbReference>
<evidence type="ECO:0000256" key="2">
    <source>
        <dbReference type="ARBA" id="ARBA00001946"/>
    </source>
</evidence>
<dbReference type="SUPFAM" id="SSF51717">
    <property type="entry name" value="Dihydropteroate synthetase-like"/>
    <property type="match status" value="1"/>
</dbReference>
<keyword evidence="8" id="KW-0289">Folate biosynthesis</keyword>
<dbReference type="HOGENOM" id="CLU_008023_0_1_5"/>
<dbReference type="Gene3D" id="3.20.20.20">
    <property type="entry name" value="Dihydropteroate synthase-like"/>
    <property type="match status" value="1"/>
</dbReference>
<evidence type="ECO:0000259" key="9">
    <source>
        <dbReference type="PROSITE" id="PS50972"/>
    </source>
</evidence>
<protein>
    <recommendedName>
        <fullName evidence="4">dihydropteroate synthase</fullName>
        <ecNumber evidence="4">2.5.1.15</ecNumber>
    </recommendedName>
</protein>
<dbReference type="InterPro" id="IPR011005">
    <property type="entry name" value="Dihydropteroate_synth-like_sf"/>
</dbReference>
<dbReference type="GO" id="GO:0046654">
    <property type="term" value="P:tetrahydrofolate biosynthetic process"/>
    <property type="evidence" value="ECO:0007669"/>
    <property type="project" value="TreeGrafter"/>
</dbReference>
<dbReference type="PANTHER" id="PTHR20941:SF1">
    <property type="entry name" value="FOLIC ACID SYNTHESIS PROTEIN FOL1"/>
    <property type="match status" value="1"/>
</dbReference>
<evidence type="ECO:0000256" key="7">
    <source>
        <dbReference type="ARBA" id="ARBA00022842"/>
    </source>
</evidence>
<gene>
    <name evidence="10" type="ordered locus">Zymop_0272</name>
</gene>
<proteinExistence type="predicted"/>
<dbReference type="GO" id="GO:0005829">
    <property type="term" value="C:cytosol"/>
    <property type="evidence" value="ECO:0007669"/>
    <property type="project" value="TreeGrafter"/>
</dbReference>
<dbReference type="PROSITE" id="PS00792">
    <property type="entry name" value="DHPS_1"/>
    <property type="match status" value="1"/>
</dbReference>
<evidence type="ECO:0000256" key="4">
    <source>
        <dbReference type="ARBA" id="ARBA00012458"/>
    </source>
</evidence>
<evidence type="ECO:0000256" key="5">
    <source>
        <dbReference type="ARBA" id="ARBA00022679"/>
    </source>
</evidence>
<evidence type="ECO:0000256" key="3">
    <source>
        <dbReference type="ARBA" id="ARBA00004763"/>
    </source>
</evidence>
<dbReference type="EC" id="2.5.1.15" evidence="4"/>
<dbReference type="KEGG" id="zmp:Zymop_0272"/>
<dbReference type="InterPro" id="IPR045031">
    <property type="entry name" value="DHP_synth-like"/>
</dbReference>
<keyword evidence="6" id="KW-0479">Metal-binding</keyword>
<keyword evidence="7" id="KW-0460">Magnesium</keyword>
<dbReference type="InterPro" id="IPR000489">
    <property type="entry name" value="Pterin-binding_dom"/>
</dbReference>
<dbReference type="NCBIfam" id="TIGR01496">
    <property type="entry name" value="DHPS"/>
    <property type="match status" value="1"/>
</dbReference>
<evidence type="ECO:0000256" key="1">
    <source>
        <dbReference type="ARBA" id="ARBA00000012"/>
    </source>
</evidence>
<dbReference type="GO" id="GO:0004156">
    <property type="term" value="F:dihydropteroate synthase activity"/>
    <property type="evidence" value="ECO:0007669"/>
    <property type="project" value="UniProtKB-EC"/>
</dbReference>
<dbReference type="eggNOG" id="COG0294">
    <property type="taxonomic scope" value="Bacteria"/>
</dbReference>
<accession>F8EUF9</accession>
<evidence type="ECO:0000256" key="8">
    <source>
        <dbReference type="ARBA" id="ARBA00022909"/>
    </source>
</evidence>
<name>F8EUF9_ZYMMT</name>
<feature type="domain" description="Pterin-binding" evidence="9">
    <location>
        <begin position="111"/>
        <end position="365"/>
    </location>
</feature>
<dbReference type="EMBL" id="CP002865">
    <property type="protein sequence ID" value="AEI37175.1"/>
    <property type="molecule type" value="Genomic_DNA"/>
</dbReference>
<reference evidence="10 11" key="1">
    <citation type="journal article" date="2011" name="J. Bacteriol.">
        <title>Genome sequence of the ethanol-producing Zymomonas mobilis subsp. pomaceae lectotype strain ATCC 29192.</title>
        <authorList>
            <person name="Kouvelis V.N."/>
            <person name="Davenport K.W."/>
            <person name="Brettin T.S."/>
            <person name="Bruce D."/>
            <person name="Detter C."/>
            <person name="Han C.S."/>
            <person name="Nolan M."/>
            <person name="Tapia R."/>
            <person name="Damoulaki A."/>
            <person name="Kyrpides N.C."/>
            <person name="Typas M.A."/>
            <person name="Pappas K.M."/>
        </authorList>
    </citation>
    <scope>NUCLEOTIDE SEQUENCE [LARGE SCALE GENOMIC DNA]</scope>
    <source>
        <strain evidence="11">ATCC 29192 / DSM 22645 / JCM 10191 / CCUG 17912 / NBRC 13757 / NCIMB 11200 / NRRL B-4491 / Barker I</strain>
    </source>
</reference>
<keyword evidence="5 10" id="KW-0808">Transferase</keyword>
<dbReference type="PROSITE" id="PS00793">
    <property type="entry name" value="DHPS_2"/>
    <property type="match status" value="1"/>
</dbReference>
<comment type="catalytic activity">
    <reaction evidence="1">
        <text>(7,8-dihydropterin-6-yl)methyl diphosphate + 4-aminobenzoate = 7,8-dihydropteroate + diphosphate</text>
        <dbReference type="Rhea" id="RHEA:19949"/>
        <dbReference type="ChEBI" id="CHEBI:17836"/>
        <dbReference type="ChEBI" id="CHEBI:17839"/>
        <dbReference type="ChEBI" id="CHEBI:33019"/>
        <dbReference type="ChEBI" id="CHEBI:72950"/>
        <dbReference type="EC" id="2.5.1.15"/>
    </reaction>
</comment>
<evidence type="ECO:0000256" key="6">
    <source>
        <dbReference type="ARBA" id="ARBA00022723"/>
    </source>
</evidence>
<evidence type="ECO:0000313" key="11">
    <source>
        <dbReference type="Proteomes" id="UP000000491"/>
    </source>
</evidence>
<dbReference type="PATRIC" id="fig|579138.3.peg.288"/>
<dbReference type="PROSITE" id="PS50972">
    <property type="entry name" value="PTERIN_BINDING"/>
    <property type="match status" value="1"/>
</dbReference>
<dbReference type="STRING" id="579138.Zymop_0272"/>
<evidence type="ECO:0000313" key="10">
    <source>
        <dbReference type="EMBL" id="AEI37175.1"/>
    </source>
</evidence>
<dbReference type="InterPro" id="IPR006390">
    <property type="entry name" value="DHP_synth_dom"/>
</dbReference>
<sequence length="371" mass="40684">MSDFFKNIQDKAYSDIRLYLCPTAFINAPMVPSGVSFRLAGGLKWFGAFSVITVVKNEVIQDRIIPAADINNFLNSLPPELQLQAYKIISRIVSPRASLKLGTHEIKLDQPHVVGILNVTPDSFSDGGRYQNSVEQACDSARTMMKQGASLIDLGGESTRPGAKEISETEEKKRVLPVVKALLKESIPLSIDTRKASVIKAVWKKTPAIFNDVSALSWDSQSLKIAAESKYPVILMHHCGNPEVMQKNPVYNNVLIEVYDWLEQRIAIAEAAGIERHRIILDPGIGFGKNLQHNLELIRGIALFHGLGCPLMLGASRKKLILAFAGDSPPQERLGGSLAIALDAADKGVQLLRVHDVKDTAQALAVWQALH</sequence>
<dbReference type="CDD" id="cd00739">
    <property type="entry name" value="DHPS"/>
    <property type="match status" value="1"/>
</dbReference>
<dbReference type="Pfam" id="PF00809">
    <property type="entry name" value="Pterin_bind"/>
    <property type="match status" value="1"/>
</dbReference>
<dbReference type="AlphaFoldDB" id="F8EUF9"/>
<organism evidence="10 11">
    <name type="scientific">Zymomonas mobilis subsp. pomaceae (strain ATCC 29192 / DSM 22645 / JCM 10191 / CCUG 17912 / NBRC 13757 / NCIMB 11200 / NRRL B-4491 / Barker I)</name>
    <dbReference type="NCBI Taxonomy" id="579138"/>
    <lineage>
        <taxon>Bacteria</taxon>
        <taxon>Pseudomonadati</taxon>
        <taxon>Pseudomonadota</taxon>
        <taxon>Alphaproteobacteria</taxon>
        <taxon>Sphingomonadales</taxon>
        <taxon>Zymomonadaceae</taxon>
        <taxon>Zymomonas</taxon>
    </lineage>
</organism>